<feature type="non-terminal residue" evidence="1">
    <location>
        <position position="1"/>
    </location>
</feature>
<evidence type="ECO:0000313" key="1">
    <source>
        <dbReference type="EMBL" id="MCV5626499.1"/>
    </source>
</evidence>
<dbReference type="AlphaFoldDB" id="A0AAP3EQL6"/>
<accession>A0AAP3EQL6</accession>
<name>A0AAP3EQL6_ECOLX</name>
<dbReference type="Proteomes" id="UP001208624">
    <property type="component" value="Unassembled WGS sequence"/>
</dbReference>
<proteinExistence type="predicted"/>
<reference evidence="1" key="1">
    <citation type="submission" date="2023-06" db="EMBL/GenBank/DDBJ databases">
        <title>Deciphering the underlying mechanisms mediating the transmission of blaNDM gene from human to animals in China.</title>
        <authorList>
            <person name="Chen K."/>
            <person name="Chen S."/>
        </authorList>
    </citation>
    <scope>NUCLEOTIDE SEQUENCE</scope>
    <source>
        <strain evidence="1">1199</strain>
    </source>
</reference>
<dbReference type="EMBL" id="JAOVKC010001645">
    <property type="protein sequence ID" value="MCV5626499.1"/>
    <property type="molecule type" value="Genomic_DNA"/>
</dbReference>
<organism evidence="1 2">
    <name type="scientific">Escherichia coli</name>
    <dbReference type="NCBI Taxonomy" id="562"/>
    <lineage>
        <taxon>Bacteria</taxon>
        <taxon>Pseudomonadati</taxon>
        <taxon>Pseudomonadota</taxon>
        <taxon>Gammaproteobacteria</taxon>
        <taxon>Enterobacterales</taxon>
        <taxon>Enterobacteriaceae</taxon>
        <taxon>Escherichia</taxon>
    </lineage>
</organism>
<comment type="caution">
    <text evidence="1">The sequence shown here is derived from an EMBL/GenBank/DDBJ whole genome shotgun (WGS) entry which is preliminary data.</text>
</comment>
<evidence type="ECO:0000313" key="2">
    <source>
        <dbReference type="Proteomes" id="UP001208624"/>
    </source>
</evidence>
<sequence>FIVALLATLHAGKTPVLPGHNRVIQLNEQRELFDGVLSDSELNWQGSWLLVASSPQVATQSFTFAAIAPEAFIELFTSGST</sequence>
<feature type="non-terminal residue" evidence="1">
    <location>
        <position position="81"/>
    </location>
</feature>
<protein>
    <submittedName>
        <fullName evidence="1">AMP-dependent synthetase</fullName>
    </submittedName>
</protein>
<gene>
    <name evidence="1" type="ORF">OFN31_33270</name>
</gene>